<evidence type="ECO:0000313" key="3">
    <source>
        <dbReference type="Proteomes" id="UP000326729"/>
    </source>
</evidence>
<gene>
    <name evidence="2" type="ORF">PS659_00622</name>
</gene>
<dbReference type="InterPro" id="IPR011990">
    <property type="entry name" value="TPR-like_helical_dom_sf"/>
</dbReference>
<dbReference type="RefSeq" id="WP_150714788.1">
    <property type="nucleotide sequence ID" value="NZ_CABVGY010000003.1"/>
</dbReference>
<dbReference type="Proteomes" id="UP000326729">
    <property type="component" value="Unassembled WGS sequence"/>
</dbReference>
<keyword evidence="1" id="KW-0802">TPR repeat</keyword>
<dbReference type="EMBL" id="CABVGY010000003">
    <property type="protein sequence ID" value="VVM47550.1"/>
    <property type="molecule type" value="Genomic_DNA"/>
</dbReference>
<protein>
    <submittedName>
        <fullName evidence="2">Uncharacterized protein</fullName>
    </submittedName>
</protein>
<feature type="repeat" description="TPR" evidence="1">
    <location>
        <begin position="16"/>
        <end position="49"/>
    </location>
</feature>
<evidence type="ECO:0000313" key="2">
    <source>
        <dbReference type="EMBL" id="VVM47550.1"/>
    </source>
</evidence>
<sequence>MTSENRELSPDLHSQIKKFSSDGDLLAESGRFEEAVAQYNKAWELIPSPKNDWEAATWILAAIADACFLSGFTTSAREALQYAMTCPGGIGNPFLHLRLGQVLLDDGQDDRAADELMRAYMGAGPEIFAAEDARYLAFLKTRADLGAP</sequence>
<organism evidence="2 3">
    <name type="scientific">Pseudomonas fluorescens</name>
    <dbReference type="NCBI Taxonomy" id="294"/>
    <lineage>
        <taxon>Bacteria</taxon>
        <taxon>Pseudomonadati</taxon>
        <taxon>Pseudomonadota</taxon>
        <taxon>Gammaproteobacteria</taxon>
        <taxon>Pseudomonadales</taxon>
        <taxon>Pseudomonadaceae</taxon>
        <taxon>Pseudomonas</taxon>
    </lineage>
</organism>
<evidence type="ECO:0000256" key="1">
    <source>
        <dbReference type="PROSITE-ProRule" id="PRU00339"/>
    </source>
</evidence>
<accession>A0A5E6PZ44</accession>
<dbReference type="InterPro" id="IPR019734">
    <property type="entry name" value="TPR_rpt"/>
</dbReference>
<dbReference type="PROSITE" id="PS50005">
    <property type="entry name" value="TPR"/>
    <property type="match status" value="1"/>
</dbReference>
<reference evidence="2 3" key="1">
    <citation type="submission" date="2019-09" db="EMBL/GenBank/DDBJ databases">
        <authorList>
            <person name="Chandra G."/>
            <person name="Truman W A."/>
        </authorList>
    </citation>
    <scope>NUCLEOTIDE SEQUENCE [LARGE SCALE GENOMIC DNA]</scope>
    <source>
        <strain evidence="2">PS659</strain>
    </source>
</reference>
<dbReference type="SUPFAM" id="SSF48452">
    <property type="entry name" value="TPR-like"/>
    <property type="match status" value="1"/>
</dbReference>
<dbReference type="OrthoDB" id="1551390at2"/>
<dbReference type="Gene3D" id="1.25.40.10">
    <property type="entry name" value="Tetratricopeptide repeat domain"/>
    <property type="match status" value="1"/>
</dbReference>
<dbReference type="AlphaFoldDB" id="A0A5E6PZ44"/>
<name>A0A5E6PZ44_PSEFL</name>
<proteinExistence type="predicted"/>